<organism evidence="1 2">
    <name type="scientific">Rhizophagus clarus</name>
    <dbReference type="NCBI Taxonomy" id="94130"/>
    <lineage>
        <taxon>Eukaryota</taxon>
        <taxon>Fungi</taxon>
        <taxon>Fungi incertae sedis</taxon>
        <taxon>Mucoromycota</taxon>
        <taxon>Glomeromycotina</taxon>
        <taxon>Glomeromycetes</taxon>
        <taxon>Glomerales</taxon>
        <taxon>Glomeraceae</taxon>
        <taxon>Rhizophagus</taxon>
    </lineage>
</organism>
<dbReference type="AlphaFoldDB" id="A0A8H3LY38"/>
<evidence type="ECO:0000313" key="2">
    <source>
        <dbReference type="Proteomes" id="UP000615446"/>
    </source>
</evidence>
<dbReference type="Proteomes" id="UP000615446">
    <property type="component" value="Unassembled WGS sequence"/>
</dbReference>
<gene>
    <name evidence="1" type="ORF">RCL2_002004400</name>
</gene>
<comment type="caution">
    <text evidence="1">The sequence shown here is derived from an EMBL/GenBank/DDBJ whole genome shotgun (WGS) entry which is preliminary data.</text>
</comment>
<name>A0A8H3LY38_9GLOM</name>
<sequence length="69" mass="8257">MQRVISLLFHREFLKTSILNSFLKLSIQEFPLVRRNLLARARSQQIPIPFNNQVFRSKILPKYFKKPLS</sequence>
<evidence type="ECO:0000313" key="1">
    <source>
        <dbReference type="EMBL" id="GES93298.1"/>
    </source>
</evidence>
<dbReference type="EMBL" id="BLAL01000228">
    <property type="protein sequence ID" value="GES93298.1"/>
    <property type="molecule type" value="Genomic_DNA"/>
</dbReference>
<protein>
    <submittedName>
        <fullName evidence="1">Uncharacterized protein</fullName>
    </submittedName>
</protein>
<accession>A0A8H3LY38</accession>
<reference evidence="1" key="1">
    <citation type="submission" date="2019-10" db="EMBL/GenBank/DDBJ databases">
        <title>Conservation and host-specific expression of non-tandemly repeated heterogenous ribosome RNA gene in arbuscular mycorrhizal fungi.</title>
        <authorList>
            <person name="Maeda T."/>
            <person name="Kobayashi Y."/>
            <person name="Nakagawa T."/>
            <person name="Ezawa T."/>
            <person name="Yamaguchi K."/>
            <person name="Bino T."/>
            <person name="Nishimoto Y."/>
            <person name="Shigenobu S."/>
            <person name="Kawaguchi M."/>
        </authorList>
    </citation>
    <scope>NUCLEOTIDE SEQUENCE</scope>
    <source>
        <strain evidence="1">HR1</strain>
    </source>
</reference>
<proteinExistence type="predicted"/>